<dbReference type="EMBL" id="VYXQ01000004">
    <property type="protein sequence ID" value="KAA9369683.1"/>
    <property type="molecule type" value="Genomic_DNA"/>
</dbReference>
<reference evidence="1 2" key="1">
    <citation type="submission" date="2019-09" db="EMBL/GenBank/DDBJ databases">
        <title>Biological control of the noxious weed angled onion (Allium triquetrum) thwarted by endophytic bacteria in Victoria, Australia.</title>
        <authorList>
            <person name="Tehranchian P."/>
            <person name="Adair R.J."/>
            <person name="Van T.H."/>
            <person name="Morrison P.D."/>
            <person name="Williams H."/>
            <person name="Lawrie A.C."/>
        </authorList>
    </citation>
    <scope>NUCLEOTIDE SEQUENCE [LARGE SCALE GENOMIC DNA]</scope>
    <source>
        <strain evidence="1 2">RPTAtOch1</strain>
    </source>
</reference>
<dbReference type="Proteomes" id="UP000327108">
    <property type="component" value="Unassembled WGS sequence"/>
</dbReference>
<accession>A0A5N1K0Q6</accession>
<gene>
    <name evidence="1" type="ORF">F3W84_06000</name>
</gene>
<sequence>MTGSEDIGAAFDLITSDRALMVCFNAHLVRNSVPTFRDALYFVLSKASESCRIVLCSAPRPPPTRYQFCAFR</sequence>
<organism evidence="1 2">
    <name type="scientific">Ochrobactrum quorumnocens</name>
    <dbReference type="NCBI Taxonomy" id="271865"/>
    <lineage>
        <taxon>Bacteria</taxon>
        <taxon>Pseudomonadati</taxon>
        <taxon>Pseudomonadota</taxon>
        <taxon>Alphaproteobacteria</taxon>
        <taxon>Hyphomicrobiales</taxon>
        <taxon>Brucellaceae</taxon>
        <taxon>Brucella/Ochrobactrum group</taxon>
        <taxon>Ochrobactrum</taxon>
    </lineage>
</organism>
<dbReference type="AlphaFoldDB" id="A0A5N1K0Q6"/>
<evidence type="ECO:0000313" key="2">
    <source>
        <dbReference type="Proteomes" id="UP000327108"/>
    </source>
</evidence>
<comment type="caution">
    <text evidence="1">The sequence shown here is derived from an EMBL/GenBank/DDBJ whole genome shotgun (WGS) entry which is preliminary data.</text>
</comment>
<name>A0A5N1K0Q6_9HYPH</name>
<proteinExistence type="predicted"/>
<protein>
    <submittedName>
        <fullName evidence="1">Uncharacterized protein</fullName>
    </submittedName>
</protein>
<evidence type="ECO:0000313" key="1">
    <source>
        <dbReference type="EMBL" id="KAA9369683.1"/>
    </source>
</evidence>
<keyword evidence="2" id="KW-1185">Reference proteome</keyword>